<dbReference type="PANTHER" id="PTHR31001">
    <property type="entry name" value="UNCHARACTERIZED TRANSCRIPTIONAL REGULATORY PROTEIN"/>
    <property type="match status" value="1"/>
</dbReference>
<feature type="region of interest" description="Disordered" evidence="5">
    <location>
        <begin position="774"/>
        <end position="883"/>
    </location>
</feature>
<dbReference type="SMART" id="SM00066">
    <property type="entry name" value="GAL4"/>
    <property type="match status" value="1"/>
</dbReference>
<evidence type="ECO:0000313" key="9">
    <source>
        <dbReference type="Proteomes" id="UP001556367"/>
    </source>
</evidence>
<dbReference type="InterPro" id="IPR007219">
    <property type="entry name" value="XnlR_reg_dom"/>
</dbReference>
<accession>A0ABR3ISK1</accession>
<feature type="domain" description="Zn(2)-C6 fungal-type" evidence="6">
    <location>
        <begin position="25"/>
        <end position="54"/>
    </location>
</feature>
<dbReference type="Gene3D" id="4.10.240.10">
    <property type="entry name" value="Zn(2)-C6 fungal-type DNA-binding domain"/>
    <property type="match status" value="1"/>
</dbReference>
<evidence type="ECO:0000259" key="7">
    <source>
        <dbReference type="PROSITE" id="PS51379"/>
    </source>
</evidence>
<feature type="compositionally biased region" description="Low complexity" evidence="5">
    <location>
        <begin position="801"/>
        <end position="817"/>
    </location>
</feature>
<dbReference type="PANTHER" id="PTHR31001:SF56">
    <property type="entry name" value="ZN(2)-C6 FUNGAL-TYPE DOMAIN-CONTAINING PROTEIN"/>
    <property type="match status" value="1"/>
</dbReference>
<evidence type="ECO:0000313" key="8">
    <source>
        <dbReference type="EMBL" id="KAL0946244.1"/>
    </source>
</evidence>
<dbReference type="Pfam" id="PF00172">
    <property type="entry name" value="Zn_clus"/>
    <property type="match status" value="1"/>
</dbReference>
<dbReference type="InterPro" id="IPR017896">
    <property type="entry name" value="4Fe4S_Fe-S-bd"/>
</dbReference>
<keyword evidence="4" id="KW-0175">Coiled coil</keyword>
<evidence type="ECO:0000256" key="4">
    <source>
        <dbReference type="SAM" id="Coils"/>
    </source>
</evidence>
<dbReference type="InterPro" id="IPR001138">
    <property type="entry name" value="Zn2Cys6_DnaBD"/>
</dbReference>
<dbReference type="Proteomes" id="UP001556367">
    <property type="component" value="Unassembled WGS sequence"/>
</dbReference>
<keyword evidence="2" id="KW-0479">Metal-binding</keyword>
<protein>
    <recommendedName>
        <fullName evidence="10">Zn(2)-C6 fungal-type domain-containing protein</fullName>
    </recommendedName>
</protein>
<comment type="caution">
    <text evidence="8">The sequence shown here is derived from an EMBL/GenBank/DDBJ whole genome shotgun (WGS) entry which is preliminary data.</text>
</comment>
<evidence type="ECO:0000256" key="3">
    <source>
        <dbReference type="ARBA" id="ARBA00023242"/>
    </source>
</evidence>
<keyword evidence="3" id="KW-0539">Nucleus</keyword>
<dbReference type="InterPro" id="IPR050613">
    <property type="entry name" value="Sec_Metabolite_Reg"/>
</dbReference>
<dbReference type="PROSITE" id="PS51379">
    <property type="entry name" value="4FE4S_FER_2"/>
    <property type="match status" value="1"/>
</dbReference>
<comment type="subcellular location">
    <subcellularLocation>
        <location evidence="1">Nucleus</location>
    </subcellularLocation>
</comment>
<evidence type="ECO:0000259" key="6">
    <source>
        <dbReference type="PROSITE" id="PS50048"/>
    </source>
</evidence>
<reference evidence="9" key="1">
    <citation type="submission" date="2024-06" db="EMBL/GenBank/DDBJ databases">
        <title>Multi-omics analyses provide insights into the biosynthesis of the anticancer antibiotic pleurotin in Hohenbuehelia grisea.</title>
        <authorList>
            <person name="Weaver J.A."/>
            <person name="Alberti F."/>
        </authorList>
    </citation>
    <scope>NUCLEOTIDE SEQUENCE [LARGE SCALE GENOMIC DNA]</scope>
    <source>
        <strain evidence="9">T-177</strain>
    </source>
</reference>
<evidence type="ECO:0000256" key="5">
    <source>
        <dbReference type="SAM" id="MobiDB-lite"/>
    </source>
</evidence>
<dbReference type="EMBL" id="JASNQZ010000015">
    <property type="protein sequence ID" value="KAL0946244.1"/>
    <property type="molecule type" value="Genomic_DNA"/>
</dbReference>
<dbReference type="InterPro" id="IPR036864">
    <property type="entry name" value="Zn2-C6_fun-type_DNA-bd_sf"/>
</dbReference>
<evidence type="ECO:0000256" key="2">
    <source>
        <dbReference type="ARBA" id="ARBA00022723"/>
    </source>
</evidence>
<feature type="compositionally biased region" description="Polar residues" evidence="5">
    <location>
        <begin position="774"/>
        <end position="800"/>
    </location>
</feature>
<dbReference type="CDD" id="cd00067">
    <property type="entry name" value="GAL4"/>
    <property type="match status" value="1"/>
</dbReference>
<organism evidence="8 9">
    <name type="scientific">Hohenbuehelia grisea</name>
    <dbReference type="NCBI Taxonomy" id="104357"/>
    <lineage>
        <taxon>Eukaryota</taxon>
        <taxon>Fungi</taxon>
        <taxon>Dikarya</taxon>
        <taxon>Basidiomycota</taxon>
        <taxon>Agaricomycotina</taxon>
        <taxon>Agaricomycetes</taxon>
        <taxon>Agaricomycetidae</taxon>
        <taxon>Agaricales</taxon>
        <taxon>Pleurotineae</taxon>
        <taxon>Pleurotaceae</taxon>
        <taxon>Hohenbuehelia</taxon>
    </lineage>
</organism>
<feature type="region of interest" description="Disordered" evidence="5">
    <location>
        <begin position="953"/>
        <end position="979"/>
    </location>
</feature>
<dbReference type="SUPFAM" id="SSF57701">
    <property type="entry name" value="Zn2/Cys6 DNA-binding domain"/>
    <property type="match status" value="1"/>
</dbReference>
<dbReference type="CDD" id="cd12148">
    <property type="entry name" value="fungal_TF_MHR"/>
    <property type="match status" value="1"/>
</dbReference>
<dbReference type="Pfam" id="PF04082">
    <property type="entry name" value="Fungal_trans"/>
    <property type="match status" value="1"/>
</dbReference>
<dbReference type="PROSITE" id="PS00463">
    <property type="entry name" value="ZN2_CY6_FUNGAL_1"/>
    <property type="match status" value="1"/>
</dbReference>
<feature type="compositionally biased region" description="Polar residues" evidence="5">
    <location>
        <begin position="959"/>
        <end position="979"/>
    </location>
</feature>
<proteinExistence type="predicted"/>
<keyword evidence="9" id="KW-1185">Reference proteome</keyword>
<evidence type="ECO:0000256" key="1">
    <source>
        <dbReference type="ARBA" id="ARBA00004123"/>
    </source>
</evidence>
<dbReference type="PROSITE" id="PS50048">
    <property type="entry name" value="ZN2_CY6_FUNGAL_2"/>
    <property type="match status" value="1"/>
</dbReference>
<evidence type="ECO:0008006" key="10">
    <source>
        <dbReference type="Google" id="ProtNLM"/>
    </source>
</evidence>
<feature type="coiled-coil region" evidence="4">
    <location>
        <begin position="72"/>
        <end position="99"/>
    </location>
</feature>
<sequence length="1104" mass="122141">MPQAQRKETQRAQDKETKRAKGALSCAECRRLKLKCDKKVPCSSCQRRGCAAICPNGSLITGQGTRFVLADTEKLHQKIALMSDRIRQLEDALAILQSAHTAEPHPLLHRDLLQVKSSIELHSAVDSEDGPADQEEIEESQYIDAFGTLAIHDDGAATFYGRSAGQESLLIGEASQAESSSSQHGTPGQIWQNVPSSISEMSQTFPLSAGPLAGLDLEHMVEHYLPPWPEAWRLCELYLQQAPWFFGAVTKRQLHEEILPLWYQEAQGMVTSPNPAHSHTPSGSALPVASSNAIRPQNKGSAHDLALLAILFCFGALTDNELPPAPDNTVATQYYQLTRASLSLEPVLERPPSVATVQALSLMAIYEGLCSGENSIESTWALMGLATKLAQSIGLHRDSARWNLPPAEVQKRRALFWELFITDCWQSLATGRLATFSLPFVDCELPADPDQIWSSDGSPQPSFPFWKARFGAECVSAVVQGTLTSRAPRYSIIKELDRKVRDMELPRYAQEPPREGASLGEAMSHFMPINYRELTLLYIHRCFFAHAIETHPHDPIKSPYAPSFLAGYRSACNLIAALRKQFDRFPRQIARFWVLWTHAFSSAVMLSSVVIHSTKSKVARAAFVELEAALELFTNAAAYGGRAVKFLPIIQRLYTKAQNVSSHMGGPQPNPNDIFAPSTSRDVKTEMGIFSGKTHTVAKVSSGRQGNPSPAPSRSASDSPKNVTANPAFADVHPNLVEQLNYFESDIHVRIQNAYAAAEQDPYERIAVSGQTVSQNVGQPPLPTSSVHQSSYHQTTGQPRQASQGSYSSQSHQQQHSPSPPYVPQVSQPNTSQYHRDNSYHQSEPQQYSQMHQMPRQRQQTNRQLQAESQRAYEQPQHQLHQLQTQDALVQSYQQQPFQQSIHATVTISTEPHITRAAPAPAAVNRQPNLSQARSQPNLQAAYNQYQYAAAEQYAQRSVPHQSQPSVTQHHQSQQMQSGPAHQLYNVAQVSDSIMTPTSDDSGRGSHYSSPTATTAMYNVSQVQVQAQAAPSPAGYYPTTSMAHYATFGHQAESQAPQQYAPLQYYTPDNAMRGLAAEDNSLQETWQSYMNQVGSPRQIQHLAE</sequence>
<gene>
    <name evidence="8" type="ORF">HGRIS_012501</name>
</gene>
<name>A0ABR3ISK1_9AGAR</name>
<feature type="region of interest" description="Disordered" evidence="5">
    <location>
        <begin position="698"/>
        <end position="727"/>
    </location>
</feature>
<feature type="compositionally biased region" description="Polar residues" evidence="5">
    <location>
        <begin position="840"/>
        <end position="869"/>
    </location>
</feature>
<dbReference type="SMART" id="SM00906">
    <property type="entry name" value="Fungal_trans"/>
    <property type="match status" value="1"/>
</dbReference>
<feature type="domain" description="4Fe-4S ferredoxin-type" evidence="7">
    <location>
        <begin position="32"/>
        <end position="64"/>
    </location>
</feature>